<evidence type="ECO:0000313" key="1">
    <source>
        <dbReference type="EMBL" id="KAF2000897.1"/>
    </source>
</evidence>
<reference evidence="1" key="1">
    <citation type="journal article" date="2020" name="Stud. Mycol.">
        <title>101 Dothideomycetes genomes: a test case for predicting lifestyles and emergence of pathogens.</title>
        <authorList>
            <person name="Haridas S."/>
            <person name="Albert R."/>
            <person name="Binder M."/>
            <person name="Bloem J."/>
            <person name="Labutti K."/>
            <person name="Salamov A."/>
            <person name="Andreopoulos B."/>
            <person name="Baker S."/>
            <person name="Barry K."/>
            <person name="Bills G."/>
            <person name="Bluhm B."/>
            <person name="Cannon C."/>
            <person name="Castanera R."/>
            <person name="Culley D."/>
            <person name="Daum C."/>
            <person name="Ezra D."/>
            <person name="Gonzalez J."/>
            <person name="Henrissat B."/>
            <person name="Kuo A."/>
            <person name="Liang C."/>
            <person name="Lipzen A."/>
            <person name="Lutzoni F."/>
            <person name="Magnuson J."/>
            <person name="Mondo S."/>
            <person name="Nolan M."/>
            <person name="Ohm R."/>
            <person name="Pangilinan J."/>
            <person name="Park H.-J."/>
            <person name="Ramirez L."/>
            <person name="Alfaro M."/>
            <person name="Sun H."/>
            <person name="Tritt A."/>
            <person name="Yoshinaga Y."/>
            <person name="Zwiers L.-H."/>
            <person name="Turgeon B."/>
            <person name="Goodwin S."/>
            <person name="Spatafora J."/>
            <person name="Crous P."/>
            <person name="Grigoriev I."/>
        </authorList>
    </citation>
    <scope>NUCLEOTIDE SEQUENCE</scope>
    <source>
        <strain evidence="1">CBS 123094</strain>
    </source>
</reference>
<evidence type="ECO:0000313" key="2">
    <source>
        <dbReference type="Proteomes" id="UP000799779"/>
    </source>
</evidence>
<accession>A0A6A5WHG9</accession>
<protein>
    <submittedName>
        <fullName evidence="1">Uncharacterized protein</fullName>
    </submittedName>
</protein>
<dbReference type="AlphaFoldDB" id="A0A6A5WHG9"/>
<dbReference type="EMBL" id="ML977586">
    <property type="protein sequence ID" value="KAF2000897.1"/>
    <property type="molecule type" value="Genomic_DNA"/>
</dbReference>
<dbReference type="Proteomes" id="UP000799779">
    <property type="component" value="Unassembled WGS sequence"/>
</dbReference>
<proteinExistence type="predicted"/>
<name>A0A6A5WHG9_9PLEO</name>
<organism evidence="1 2">
    <name type="scientific">Amniculicola lignicola CBS 123094</name>
    <dbReference type="NCBI Taxonomy" id="1392246"/>
    <lineage>
        <taxon>Eukaryota</taxon>
        <taxon>Fungi</taxon>
        <taxon>Dikarya</taxon>
        <taxon>Ascomycota</taxon>
        <taxon>Pezizomycotina</taxon>
        <taxon>Dothideomycetes</taxon>
        <taxon>Pleosporomycetidae</taxon>
        <taxon>Pleosporales</taxon>
        <taxon>Amniculicolaceae</taxon>
        <taxon>Amniculicola</taxon>
    </lineage>
</organism>
<keyword evidence="2" id="KW-1185">Reference proteome</keyword>
<sequence>MVTFPDSGKKTTSSVTALTITEAIESKGHKLPGSIDAIDHDFCKGNISREEKEQLRKERLMVACMRALKEVEILKRGIKIRNDQALMGVTDKLFLSIKLGFAEYEAKGKIEAVGRAADLVEANVEKDMEIYRLKTVLKIRGSSLRMKRNPCFWRLGGKMMMMGMGRMGKTLRAMRGGFQKYMLPAQGRILRLFCDLGFFDFLCLDLDKWFEKVYSYPDWEFIMA</sequence>
<gene>
    <name evidence="1" type="ORF">P154DRAFT_575605</name>
</gene>